<dbReference type="Gramene" id="mRNA:HanXRQr2_Chr11g0492251">
    <property type="protein sequence ID" value="CDS:HanXRQr2_Chr11g0492251.1"/>
    <property type="gene ID" value="HanXRQr2_Chr11g0492251"/>
</dbReference>
<dbReference type="Proteomes" id="UP000215914">
    <property type="component" value="Unassembled WGS sequence"/>
</dbReference>
<proteinExistence type="predicted"/>
<evidence type="ECO:0000313" key="1">
    <source>
        <dbReference type="EMBL" id="KAF5782158.1"/>
    </source>
</evidence>
<keyword evidence="2" id="KW-1185">Reference proteome</keyword>
<comment type="caution">
    <text evidence="1">The sequence shown here is derived from an EMBL/GenBank/DDBJ whole genome shotgun (WGS) entry which is preliminary data.</text>
</comment>
<accession>A0A9K3HPL4</accession>
<organism evidence="1 2">
    <name type="scientific">Helianthus annuus</name>
    <name type="common">Common sunflower</name>
    <dbReference type="NCBI Taxonomy" id="4232"/>
    <lineage>
        <taxon>Eukaryota</taxon>
        <taxon>Viridiplantae</taxon>
        <taxon>Streptophyta</taxon>
        <taxon>Embryophyta</taxon>
        <taxon>Tracheophyta</taxon>
        <taxon>Spermatophyta</taxon>
        <taxon>Magnoliopsida</taxon>
        <taxon>eudicotyledons</taxon>
        <taxon>Gunneridae</taxon>
        <taxon>Pentapetalae</taxon>
        <taxon>asterids</taxon>
        <taxon>campanulids</taxon>
        <taxon>Asterales</taxon>
        <taxon>Asteraceae</taxon>
        <taxon>Asteroideae</taxon>
        <taxon>Heliantheae alliance</taxon>
        <taxon>Heliantheae</taxon>
        <taxon>Helianthus</taxon>
    </lineage>
</organism>
<evidence type="ECO:0000313" key="2">
    <source>
        <dbReference type="Proteomes" id="UP000215914"/>
    </source>
</evidence>
<dbReference type="AlphaFoldDB" id="A0A9K3HPL4"/>
<gene>
    <name evidence="1" type="ORF">HanXRQr2_Chr11g0492251</name>
</gene>
<protein>
    <submittedName>
        <fullName evidence="1">Uncharacterized protein</fullName>
    </submittedName>
</protein>
<reference evidence="1" key="2">
    <citation type="submission" date="2020-06" db="EMBL/GenBank/DDBJ databases">
        <title>Helianthus annuus Genome sequencing and assembly Release 2.</title>
        <authorList>
            <person name="Gouzy J."/>
            <person name="Langlade N."/>
            <person name="Munos S."/>
        </authorList>
    </citation>
    <scope>NUCLEOTIDE SEQUENCE</scope>
    <source>
        <tissue evidence="1">Leaves</tissue>
    </source>
</reference>
<name>A0A9K3HPL4_HELAN</name>
<reference evidence="1" key="1">
    <citation type="journal article" date="2017" name="Nature">
        <title>The sunflower genome provides insights into oil metabolism, flowering and Asterid evolution.</title>
        <authorList>
            <person name="Badouin H."/>
            <person name="Gouzy J."/>
            <person name="Grassa C.J."/>
            <person name="Murat F."/>
            <person name="Staton S.E."/>
            <person name="Cottret L."/>
            <person name="Lelandais-Briere C."/>
            <person name="Owens G.L."/>
            <person name="Carrere S."/>
            <person name="Mayjonade B."/>
            <person name="Legrand L."/>
            <person name="Gill N."/>
            <person name="Kane N.C."/>
            <person name="Bowers J.E."/>
            <person name="Hubner S."/>
            <person name="Bellec A."/>
            <person name="Berard A."/>
            <person name="Berges H."/>
            <person name="Blanchet N."/>
            <person name="Boniface M.C."/>
            <person name="Brunel D."/>
            <person name="Catrice O."/>
            <person name="Chaidir N."/>
            <person name="Claudel C."/>
            <person name="Donnadieu C."/>
            <person name="Faraut T."/>
            <person name="Fievet G."/>
            <person name="Helmstetter N."/>
            <person name="King M."/>
            <person name="Knapp S.J."/>
            <person name="Lai Z."/>
            <person name="Le Paslier M.C."/>
            <person name="Lippi Y."/>
            <person name="Lorenzon L."/>
            <person name="Mandel J.R."/>
            <person name="Marage G."/>
            <person name="Marchand G."/>
            <person name="Marquand E."/>
            <person name="Bret-Mestries E."/>
            <person name="Morien E."/>
            <person name="Nambeesan S."/>
            <person name="Nguyen T."/>
            <person name="Pegot-Espagnet P."/>
            <person name="Pouilly N."/>
            <person name="Raftis F."/>
            <person name="Sallet E."/>
            <person name="Schiex T."/>
            <person name="Thomas J."/>
            <person name="Vandecasteele C."/>
            <person name="Vares D."/>
            <person name="Vear F."/>
            <person name="Vautrin S."/>
            <person name="Crespi M."/>
            <person name="Mangin B."/>
            <person name="Burke J.M."/>
            <person name="Salse J."/>
            <person name="Munos S."/>
            <person name="Vincourt P."/>
            <person name="Rieseberg L.H."/>
            <person name="Langlade N.B."/>
        </authorList>
    </citation>
    <scope>NUCLEOTIDE SEQUENCE</scope>
    <source>
        <tissue evidence="1">Leaves</tissue>
    </source>
</reference>
<sequence length="56" mass="6518">MRISKRKQVETTNEGFVEVCTTKNRRLSTLKANSDKDVNKADNTVVDVMCYLKFYK</sequence>
<dbReference type="EMBL" id="MNCJ02000326">
    <property type="protein sequence ID" value="KAF5782158.1"/>
    <property type="molecule type" value="Genomic_DNA"/>
</dbReference>